<dbReference type="Proteomes" id="UP001470230">
    <property type="component" value="Unassembled WGS sequence"/>
</dbReference>
<dbReference type="EMBL" id="JAPFFF010000004">
    <property type="protein sequence ID" value="KAK8891508.1"/>
    <property type="molecule type" value="Genomic_DNA"/>
</dbReference>
<sequence>MTEIGKKGELIVCSDEAIREYILNLNAEQAETQKFIIKDLPPKSLFVKKGSSPKIKEAINELINKITFESENR</sequence>
<evidence type="ECO:0000256" key="1">
    <source>
        <dbReference type="ARBA" id="ARBA00004123"/>
    </source>
</evidence>
<organism evidence="9 10">
    <name type="scientific">Tritrichomonas musculus</name>
    <dbReference type="NCBI Taxonomy" id="1915356"/>
    <lineage>
        <taxon>Eukaryota</taxon>
        <taxon>Metamonada</taxon>
        <taxon>Parabasalia</taxon>
        <taxon>Tritrichomonadida</taxon>
        <taxon>Tritrichomonadidae</taxon>
        <taxon>Tritrichomonas</taxon>
    </lineage>
</organism>
<comment type="subcellular location">
    <subcellularLocation>
        <location evidence="1 8">Nucleus</location>
    </subcellularLocation>
</comment>
<evidence type="ECO:0000256" key="2">
    <source>
        <dbReference type="ARBA" id="ARBA00007470"/>
    </source>
</evidence>
<dbReference type="PANTHER" id="PTHR28580">
    <property type="entry name" value="GENERAL TRANSCRIPTION FACTOR IIH SUBUNIT 5"/>
    <property type="match status" value="1"/>
</dbReference>
<accession>A0ABR2KKM8</accession>
<evidence type="ECO:0000256" key="4">
    <source>
        <dbReference type="ARBA" id="ARBA00023015"/>
    </source>
</evidence>
<name>A0ABR2KKM8_9EUKA</name>
<evidence type="ECO:0000256" key="5">
    <source>
        <dbReference type="ARBA" id="ARBA00023163"/>
    </source>
</evidence>
<dbReference type="InterPro" id="IPR009400">
    <property type="entry name" value="TFIIH_TTDA/Tfb5"/>
</dbReference>
<keyword evidence="6 8" id="KW-0234">DNA repair</keyword>
<keyword evidence="10" id="KW-1185">Reference proteome</keyword>
<dbReference type="PANTHER" id="PTHR28580:SF1">
    <property type="entry name" value="GENERAL TRANSCRIPTION FACTOR IIH SUBUNIT 5"/>
    <property type="match status" value="1"/>
</dbReference>
<comment type="similarity">
    <text evidence="2 8">Belongs to the TFB5 family.</text>
</comment>
<evidence type="ECO:0000256" key="7">
    <source>
        <dbReference type="ARBA" id="ARBA00023242"/>
    </source>
</evidence>
<comment type="function">
    <text evidence="8">In NER, TFIIH acts by opening DNA around the lesion to allow the excision of the damaged oligonucleotide and its replacement by a new DNA fragment. In transcription, TFIIH has an essential role in transcription initiation. When the pre-initiation complex (PIC) has been established, TFIIH is required for promoter opening and promoter escape.</text>
</comment>
<dbReference type="SUPFAM" id="SSF142897">
    <property type="entry name" value="TFB5-like"/>
    <property type="match status" value="1"/>
</dbReference>
<dbReference type="Pfam" id="PF06331">
    <property type="entry name" value="Tfb5"/>
    <property type="match status" value="1"/>
</dbReference>
<comment type="caution">
    <text evidence="9">The sequence shown here is derived from an EMBL/GenBank/DDBJ whole genome shotgun (WGS) entry which is preliminary data.</text>
</comment>
<comment type="subunit">
    <text evidence="8">Component of the 7-subunit TFIIH core complex.</text>
</comment>
<dbReference type="Gene3D" id="3.30.70.1220">
    <property type="entry name" value="TFB5-like"/>
    <property type="match status" value="1"/>
</dbReference>
<keyword evidence="3 8" id="KW-0227">DNA damage</keyword>
<proteinExistence type="inferred from homology"/>
<evidence type="ECO:0000313" key="10">
    <source>
        <dbReference type="Proteomes" id="UP001470230"/>
    </source>
</evidence>
<keyword evidence="5 8" id="KW-0804">Transcription</keyword>
<protein>
    <recommendedName>
        <fullName evidence="8">General transcription and DNA repair factor IIH subunit TFB5</fullName>
    </recommendedName>
</protein>
<reference evidence="9 10" key="1">
    <citation type="submission" date="2024-04" db="EMBL/GenBank/DDBJ databases">
        <title>Tritrichomonas musculus Genome.</title>
        <authorList>
            <person name="Alves-Ferreira E."/>
            <person name="Grigg M."/>
            <person name="Lorenzi H."/>
            <person name="Galac M."/>
        </authorList>
    </citation>
    <scope>NUCLEOTIDE SEQUENCE [LARGE SCALE GENOMIC DNA]</scope>
    <source>
        <strain evidence="9 10">EAF2021</strain>
    </source>
</reference>
<dbReference type="SMART" id="SM01395">
    <property type="entry name" value="Tbf5"/>
    <property type="match status" value="1"/>
</dbReference>
<evidence type="ECO:0000256" key="6">
    <source>
        <dbReference type="ARBA" id="ARBA00023204"/>
    </source>
</evidence>
<gene>
    <name evidence="9" type="ORF">M9Y10_028718</name>
</gene>
<dbReference type="InterPro" id="IPR035935">
    <property type="entry name" value="TFB5-like_sf"/>
</dbReference>
<evidence type="ECO:0000256" key="8">
    <source>
        <dbReference type="RuleBase" id="RU368032"/>
    </source>
</evidence>
<keyword evidence="7 8" id="KW-0539">Nucleus</keyword>
<evidence type="ECO:0000256" key="3">
    <source>
        <dbReference type="ARBA" id="ARBA00022763"/>
    </source>
</evidence>
<evidence type="ECO:0000313" key="9">
    <source>
        <dbReference type="EMBL" id="KAK8891508.1"/>
    </source>
</evidence>
<keyword evidence="4 8" id="KW-0805">Transcription regulation</keyword>